<dbReference type="Proteomes" id="UP000182491">
    <property type="component" value="Unassembled WGS sequence"/>
</dbReference>
<protein>
    <submittedName>
        <fullName evidence="1">Uncharacterized protein</fullName>
    </submittedName>
</protein>
<proteinExistence type="predicted"/>
<gene>
    <name evidence="1" type="ORF">SAMN04487941_2850</name>
</gene>
<reference evidence="2" key="1">
    <citation type="submission" date="2016-10" db="EMBL/GenBank/DDBJ databases">
        <authorList>
            <person name="Varghese N."/>
        </authorList>
    </citation>
    <scope>NUCLEOTIDE SEQUENCE [LARGE SCALE GENOMIC DNA]</scope>
    <source>
        <strain evidence="2">DSM 18820</strain>
    </source>
</reference>
<evidence type="ECO:0000313" key="2">
    <source>
        <dbReference type="Proteomes" id="UP000182491"/>
    </source>
</evidence>
<sequence length="199" mass="23811">MEKAGAAFRLRGGLFDRERTLRLMPDYLEYDNKDLVSEPFTRVRKEDMADISYSADWNIWYRFYVGSTYRINIKTKDHRVLRVKFTSYFSANEKVNDAYDTIVNLLWEYYLEDIVTERLEEFEASKKLQLAGFTLTEHGVTVPEKKLFIEWGDVELKEYEAYHMVYNRQQPTEHQDIRLGEWGSEVLYSIIKKLKKRTS</sequence>
<dbReference type="EMBL" id="FPCA01000003">
    <property type="protein sequence ID" value="SFU84308.1"/>
    <property type="molecule type" value="Genomic_DNA"/>
</dbReference>
<evidence type="ECO:0000313" key="1">
    <source>
        <dbReference type="EMBL" id="SFU84308.1"/>
    </source>
</evidence>
<dbReference type="AlphaFoldDB" id="A0A1I7JGM0"/>
<dbReference type="STRING" id="388950.GCA_001611675_02214"/>
<accession>A0A1I7JGM0</accession>
<organism evidence="1 2">
    <name type="scientific">Pontibacter akesuensis</name>
    <dbReference type="NCBI Taxonomy" id="388950"/>
    <lineage>
        <taxon>Bacteria</taxon>
        <taxon>Pseudomonadati</taxon>
        <taxon>Bacteroidota</taxon>
        <taxon>Cytophagia</taxon>
        <taxon>Cytophagales</taxon>
        <taxon>Hymenobacteraceae</taxon>
        <taxon>Pontibacter</taxon>
    </lineage>
</organism>
<dbReference type="RefSeq" id="WP_074937231.1">
    <property type="nucleotide sequence ID" value="NZ_FPCA01000003.1"/>
</dbReference>
<keyword evidence="2" id="KW-1185">Reference proteome</keyword>
<name>A0A1I7JGM0_9BACT</name>